<evidence type="ECO:0000256" key="1">
    <source>
        <dbReference type="SAM" id="Phobius"/>
    </source>
</evidence>
<gene>
    <name evidence="2" type="ORF">NM948_12360</name>
</gene>
<keyword evidence="1" id="KW-1133">Transmembrane helix</keyword>
<keyword evidence="1" id="KW-0812">Transmembrane</keyword>
<keyword evidence="1" id="KW-0472">Membrane</keyword>
<dbReference type="EMBL" id="JANJHC010000051">
    <property type="protein sequence ID" value="MDA5624319.1"/>
    <property type="molecule type" value="Genomic_DNA"/>
</dbReference>
<dbReference type="AlphaFoldDB" id="A0A9X3ZM49"/>
<feature type="transmembrane region" description="Helical" evidence="1">
    <location>
        <begin position="12"/>
        <end position="33"/>
    </location>
</feature>
<dbReference type="Proteomes" id="UP001145481">
    <property type="component" value="Unassembled WGS sequence"/>
</dbReference>
<proteinExistence type="predicted"/>
<evidence type="ECO:0000313" key="3">
    <source>
        <dbReference type="Proteomes" id="UP001145481"/>
    </source>
</evidence>
<reference evidence="2" key="1">
    <citation type="submission" date="2022-07" db="EMBL/GenBank/DDBJ databases">
        <title>Genome-based characterization of novel serogroup A variants of Pasteurella multocida.</title>
        <authorList>
            <person name="Prajapati A."/>
            <person name="Yogisharadhya R."/>
            <person name="Mohanty N."/>
            <person name="Chanda M."/>
            <person name="Mendem S.K."/>
            <person name="Siddaramappa S."/>
            <person name="Shivachandra S.B."/>
        </authorList>
    </citation>
    <scope>NUCLEOTIDE SEQUENCE</scope>
    <source>
        <strain evidence="2">NIVEDIPm19</strain>
    </source>
</reference>
<feature type="transmembrane region" description="Helical" evidence="1">
    <location>
        <begin position="53"/>
        <end position="79"/>
    </location>
</feature>
<comment type="caution">
    <text evidence="2">The sequence shown here is derived from an EMBL/GenBank/DDBJ whole genome shotgun (WGS) entry which is preliminary data.</text>
</comment>
<protein>
    <submittedName>
        <fullName evidence="2">Uncharacterized protein</fullName>
    </submittedName>
</protein>
<organism evidence="2 3">
    <name type="scientific">Pasteurella multocida</name>
    <dbReference type="NCBI Taxonomy" id="747"/>
    <lineage>
        <taxon>Bacteria</taxon>
        <taxon>Pseudomonadati</taxon>
        <taxon>Pseudomonadota</taxon>
        <taxon>Gammaproteobacteria</taxon>
        <taxon>Pasteurellales</taxon>
        <taxon>Pasteurellaceae</taxon>
        <taxon>Pasteurella</taxon>
    </lineage>
</organism>
<sequence>MEAYATLINTILTRIVFNHMTMFLAFLFSSFYFMPPDLVADIDSKTPPFFPSWFPLSALGSIVITFIATAIWILFCNGVKAIYHHFRRSSKANSEEEQLISLIPNLSELEKGILVSACLGERIWNDDFKVKVAIEKLLHLNLIHYSWVADYYEINELIRPFIINELDKSAKSHH</sequence>
<name>A0A9X3ZM49_PASMD</name>
<accession>A0A9X3ZM49</accession>
<dbReference type="RefSeq" id="WP_271345599.1">
    <property type="nucleotide sequence ID" value="NZ_JANJHC010000051.1"/>
</dbReference>
<evidence type="ECO:0000313" key="2">
    <source>
        <dbReference type="EMBL" id="MDA5624319.1"/>
    </source>
</evidence>